<keyword evidence="2" id="KW-0479">Metal-binding</keyword>
<dbReference type="GO" id="GO:0019239">
    <property type="term" value="F:deaminase activity"/>
    <property type="evidence" value="ECO:0007669"/>
    <property type="project" value="TreeGrafter"/>
</dbReference>
<evidence type="ECO:0000313" key="6">
    <source>
        <dbReference type="EMBL" id="PIB80479.1"/>
    </source>
</evidence>
<dbReference type="AlphaFoldDB" id="A0A2G5PQD8"/>
<dbReference type="InterPro" id="IPR032466">
    <property type="entry name" value="Metal_Hydrolase"/>
</dbReference>
<dbReference type="InterPro" id="IPR051607">
    <property type="entry name" value="Metallo-dep_hydrolases"/>
</dbReference>
<dbReference type="EMBL" id="PDKV01000002">
    <property type="protein sequence ID" value="PIB80479.1"/>
    <property type="molecule type" value="Genomic_DNA"/>
</dbReference>
<evidence type="ECO:0000313" key="7">
    <source>
        <dbReference type="Proteomes" id="UP000230971"/>
    </source>
</evidence>
<dbReference type="Gene3D" id="3.20.20.140">
    <property type="entry name" value="Metal-dependent hydrolases"/>
    <property type="match status" value="1"/>
</dbReference>
<evidence type="ECO:0000259" key="5">
    <source>
        <dbReference type="Pfam" id="PF01979"/>
    </source>
</evidence>
<dbReference type="PANTHER" id="PTHR11271:SF37">
    <property type="entry name" value="FAMILY PROTEIN, PUTATIVE (AFU_ORTHOLOGUE AFUA_4G00460)-RELATED"/>
    <property type="match status" value="1"/>
</dbReference>
<evidence type="ECO:0000256" key="4">
    <source>
        <dbReference type="ARBA" id="ARBA00022833"/>
    </source>
</evidence>
<evidence type="ECO:0000256" key="3">
    <source>
        <dbReference type="ARBA" id="ARBA00022801"/>
    </source>
</evidence>
<evidence type="ECO:0000256" key="2">
    <source>
        <dbReference type="ARBA" id="ARBA00022723"/>
    </source>
</evidence>
<dbReference type="SUPFAM" id="SSF51338">
    <property type="entry name" value="Composite domain of metallo-dependent hydrolases"/>
    <property type="match status" value="1"/>
</dbReference>
<feature type="domain" description="Amidohydrolase-related" evidence="5">
    <location>
        <begin position="40"/>
        <end position="197"/>
    </location>
</feature>
<keyword evidence="3" id="KW-0378">Hydrolase</keyword>
<comment type="cofactor">
    <cofactor evidence="1">
        <name>Zn(2+)</name>
        <dbReference type="ChEBI" id="CHEBI:29105"/>
    </cofactor>
</comment>
<accession>A0A2G5PQD8</accession>
<dbReference type="GO" id="GO:0005829">
    <property type="term" value="C:cytosol"/>
    <property type="evidence" value="ECO:0007669"/>
    <property type="project" value="TreeGrafter"/>
</dbReference>
<dbReference type="InterPro" id="IPR006680">
    <property type="entry name" value="Amidohydro-rel"/>
</dbReference>
<comment type="caution">
    <text evidence="6">The sequence shown here is derived from an EMBL/GenBank/DDBJ whole genome shotgun (WGS) entry which is preliminary data.</text>
</comment>
<name>A0A2G5PQD8_MYCCE</name>
<dbReference type="PANTHER" id="PTHR11271">
    <property type="entry name" value="GUANINE DEAMINASE"/>
    <property type="match status" value="1"/>
</dbReference>
<dbReference type="OrthoDB" id="3189065at2"/>
<dbReference type="Proteomes" id="UP000230971">
    <property type="component" value="Unassembled WGS sequence"/>
</dbReference>
<dbReference type="GO" id="GO:0046872">
    <property type="term" value="F:metal ion binding"/>
    <property type="evidence" value="ECO:0007669"/>
    <property type="project" value="UniProtKB-KW"/>
</dbReference>
<dbReference type="InterPro" id="IPR011059">
    <property type="entry name" value="Metal-dep_hydrolase_composite"/>
</dbReference>
<dbReference type="Pfam" id="PF01979">
    <property type="entry name" value="Amidohydro_1"/>
    <property type="match status" value="1"/>
</dbReference>
<evidence type="ECO:0000256" key="1">
    <source>
        <dbReference type="ARBA" id="ARBA00001947"/>
    </source>
</evidence>
<reference evidence="6 7" key="1">
    <citation type="journal article" date="2017" name="Infect. Genet. Evol.">
        <title>The new phylogeny of the genus Mycobacterium: The old and the news.</title>
        <authorList>
            <person name="Tortoli E."/>
            <person name="Fedrizzi T."/>
            <person name="Meehan C.J."/>
            <person name="Trovato A."/>
            <person name="Grottola A."/>
            <person name="Giacobazzi E."/>
            <person name="Serpini G.F."/>
            <person name="Tagliazucchi S."/>
            <person name="Fabio A."/>
            <person name="Bettua C."/>
            <person name="Bertorelli R."/>
            <person name="Frascaro F."/>
            <person name="De Sanctis V."/>
            <person name="Pecorari M."/>
            <person name="Jousson O."/>
            <person name="Segata N."/>
            <person name="Cirillo D.M."/>
        </authorList>
    </citation>
    <scope>NUCLEOTIDE SEQUENCE [LARGE SCALE GENOMIC DNA]</scope>
    <source>
        <strain evidence="6 7">NCTC 12882</strain>
    </source>
</reference>
<keyword evidence="4" id="KW-0862">Zinc</keyword>
<dbReference type="SUPFAM" id="SSF51556">
    <property type="entry name" value="Metallo-dependent hydrolases"/>
    <property type="match status" value="1"/>
</dbReference>
<sequence length="232" mass="24306">MPRSHSPLRQIARCSLRSGANSFAHIARASSATAAAGLSDQSVTTLVEAGVSFTSTPENELSHGHCIPITGKLLHLGAAPSLGTDTDTAVSGEILTAARIALVHQRGIDHQQHRRTTGMMSATASVTGKQALSWATVEGARALGLADRVGCLESGMQADLVVIDARALNLWPAHDPIATALHAGLANIEAVMIAGRWRKRDHSLIDANVDEVKSDLLASGERLARKLKAVAP</sequence>
<gene>
    <name evidence="6" type="ORF">CQY23_02715</name>
</gene>
<organism evidence="6 7">
    <name type="scientific">Mycobacterium celatum</name>
    <dbReference type="NCBI Taxonomy" id="28045"/>
    <lineage>
        <taxon>Bacteria</taxon>
        <taxon>Bacillati</taxon>
        <taxon>Actinomycetota</taxon>
        <taxon>Actinomycetes</taxon>
        <taxon>Mycobacteriales</taxon>
        <taxon>Mycobacteriaceae</taxon>
        <taxon>Mycobacterium</taxon>
    </lineage>
</organism>
<protein>
    <recommendedName>
        <fullName evidence="5">Amidohydrolase-related domain-containing protein</fullName>
    </recommendedName>
</protein>
<proteinExistence type="predicted"/>